<organism evidence="2 3">
    <name type="scientific">Microbacterium testaceum</name>
    <name type="common">Aureobacterium testaceum</name>
    <name type="synonym">Brevibacterium testaceum</name>
    <dbReference type="NCBI Taxonomy" id="2033"/>
    <lineage>
        <taxon>Bacteria</taxon>
        <taxon>Bacillati</taxon>
        <taxon>Actinomycetota</taxon>
        <taxon>Actinomycetes</taxon>
        <taxon>Micrococcales</taxon>
        <taxon>Microbacteriaceae</taxon>
        <taxon>Microbacterium</taxon>
    </lineage>
</organism>
<accession>A0A4Y3QHQ9</accession>
<dbReference type="Proteomes" id="UP000319525">
    <property type="component" value="Unassembled WGS sequence"/>
</dbReference>
<evidence type="ECO:0000313" key="2">
    <source>
        <dbReference type="EMBL" id="GEB44527.1"/>
    </source>
</evidence>
<proteinExistence type="predicted"/>
<protein>
    <submittedName>
        <fullName evidence="2">Uncharacterized protein</fullName>
    </submittedName>
</protein>
<reference evidence="2 3" key="1">
    <citation type="submission" date="2019-06" db="EMBL/GenBank/DDBJ databases">
        <title>Whole genome shotgun sequence of Microbacterium testaceum NBRC 12675.</title>
        <authorList>
            <person name="Hosoyama A."/>
            <person name="Uohara A."/>
            <person name="Ohji S."/>
            <person name="Ichikawa N."/>
        </authorList>
    </citation>
    <scope>NUCLEOTIDE SEQUENCE [LARGE SCALE GENOMIC DNA]</scope>
    <source>
        <strain evidence="2 3">NBRC 12675</strain>
    </source>
</reference>
<dbReference type="AlphaFoldDB" id="A0A4Y3QHQ9"/>
<gene>
    <name evidence="2" type="ORF">MTE01_04720</name>
</gene>
<feature type="compositionally biased region" description="Gly residues" evidence="1">
    <location>
        <begin position="1"/>
        <end position="21"/>
    </location>
</feature>
<evidence type="ECO:0000313" key="3">
    <source>
        <dbReference type="Proteomes" id="UP000319525"/>
    </source>
</evidence>
<dbReference type="EMBL" id="BJML01000001">
    <property type="protein sequence ID" value="GEB44527.1"/>
    <property type="molecule type" value="Genomic_DNA"/>
</dbReference>
<feature type="region of interest" description="Disordered" evidence="1">
    <location>
        <begin position="1"/>
        <end position="28"/>
    </location>
</feature>
<comment type="caution">
    <text evidence="2">The sequence shown here is derived from an EMBL/GenBank/DDBJ whole genome shotgun (WGS) entry which is preliminary data.</text>
</comment>
<sequence length="60" mass="5772">MGSAGVGAVGSAGFGAIGSEGVGREGSDGVWGKVGVLMPRLSAPPASCASPFPNRPPRCT</sequence>
<name>A0A4Y3QHQ9_MICTE</name>
<evidence type="ECO:0000256" key="1">
    <source>
        <dbReference type="SAM" id="MobiDB-lite"/>
    </source>
</evidence>